<organism evidence="1">
    <name type="scientific">Streptomyces sp. R39</name>
    <dbReference type="NCBI Taxonomy" id="3238631"/>
    <lineage>
        <taxon>Bacteria</taxon>
        <taxon>Bacillati</taxon>
        <taxon>Actinomycetota</taxon>
        <taxon>Actinomycetes</taxon>
        <taxon>Kitasatosporales</taxon>
        <taxon>Streptomycetaceae</taxon>
        <taxon>Streptomyces</taxon>
    </lineage>
</organism>
<proteinExistence type="predicted"/>
<dbReference type="AlphaFoldDB" id="A0AB39R6X5"/>
<reference evidence="1" key="1">
    <citation type="submission" date="2024-07" db="EMBL/GenBank/DDBJ databases">
        <authorList>
            <person name="Yu S.T."/>
        </authorList>
    </citation>
    <scope>NUCLEOTIDE SEQUENCE</scope>
    <source>
        <strain evidence="1">R39</strain>
        <plasmid evidence="1">unnamed1</plasmid>
    </source>
</reference>
<protein>
    <submittedName>
        <fullName evidence="1">Uncharacterized protein</fullName>
    </submittedName>
</protein>
<dbReference type="Gene3D" id="3.10.180.10">
    <property type="entry name" value="2,3-Dihydroxybiphenyl 1,2-Dioxygenase, domain 1"/>
    <property type="match status" value="1"/>
</dbReference>
<name>A0AB39R6X5_9ACTN</name>
<keyword evidence="1" id="KW-0614">Plasmid</keyword>
<evidence type="ECO:0000313" key="1">
    <source>
        <dbReference type="EMBL" id="XDQ50062.1"/>
    </source>
</evidence>
<geneLocation type="plasmid" evidence="1">
    <name>unnamed1</name>
</geneLocation>
<dbReference type="EMBL" id="CP163442">
    <property type="protein sequence ID" value="XDQ50062.1"/>
    <property type="molecule type" value="Genomic_DNA"/>
</dbReference>
<gene>
    <name evidence="1" type="ORF">AB5J52_49020</name>
</gene>
<sequence>MATLIVDHLDKCRALLNRTGAQMRGPQAVPTGGNMTAKLPGGVRAEYVEGDEAQWEHAGC</sequence>
<dbReference type="InterPro" id="IPR029068">
    <property type="entry name" value="Glyas_Bleomycin-R_OHBP_Dase"/>
</dbReference>
<accession>A0AB39R6X5</accession>
<dbReference type="RefSeq" id="WP_369228586.1">
    <property type="nucleotide sequence ID" value="NZ_CP163442.1"/>
</dbReference>